<keyword evidence="6" id="KW-0175">Coiled coil</keyword>
<dbReference type="Proteomes" id="UP001281761">
    <property type="component" value="Unassembled WGS sequence"/>
</dbReference>
<dbReference type="Gene3D" id="1.20.58.70">
    <property type="match status" value="1"/>
</dbReference>
<protein>
    <submittedName>
        <fullName evidence="11">Syntaxin 5</fullName>
    </submittedName>
</protein>
<evidence type="ECO:0000256" key="7">
    <source>
        <dbReference type="ARBA" id="ARBA00023136"/>
    </source>
</evidence>
<dbReference type="PANTHER" id="PTHR19957">
    <property type="entry name" value="SYNTAXIN"/>
    <property type="match status" value="1"/>
</dbReference>
<dbReference type="InterPro" id="IPR010989">
    <property type="entry name" value="SNARE"/>
</dbReference>
<dbReference type="PANTHER" id="PTHR19957:SF3">
    <property type="entry name" value="SYNTAXIN-5"/>
    <property type="match status" value="1"/>
</dbReference>
<evidence type="ECO:0000259" key="10">
    <source>
        <dbReference type="PROSITE" id="PS50192"/>
    </source>
</evidence>
<evidence type="ECO:0000313" key="11">
    <source>
        <dbReference type="EMBL" id="KAK2958584.1"/>
    </source>
</evidence>
<comment type="similarity">
    <text evidence="2">Belongs to the syntaxin family.</text>
</comment>
<dbReference type="InterPro" id="IPR000727">
    <property type="entry name" value="T_SNARE_dom"/>
</dbReference>
<dbReference type="PROSITE" id="PS50192">
    <property type="entry name" value="T_SNARE"/>
    <property type="match status" value="1"/>
</dbReference>
<dbReference type="InterPro" id="IPR021538">
    <property type="entry name" value="Syntaxin-5_N"/>
</dbReference>
<dbReference type="SUPFAM" id="SSF47661">
    <property type="entry name" value="t-snare proteins"/>
    <property type="match status" value="1"/>
</dbReference>
<evidence type="ECO:0000256" key="2">
    <source>
        <dbReference type="ARBA" id="ARBA00009063"/>
    </source>
</evidence>
<dbReference type="InterPro" id="IPR045242">
    <property type="entry name" value="Syntaxin"/>
</dbReference>
<comment type="caution">
    <text evidence="11">The sequence shown here is derived from an EMBL/GenBank/DDBJ whole genome shotgun (WGS) entry which is preliminary data.</text>
</comment>
<name>A0ABQ9Y4H9_9EUKA</name>
<gene>
    <name evidence="11" type="ORF">BLNAU_6353</name>
</gene>
<keyword evidence="5 9" id="KW-1133">Transmembrane helix</keyword>
<evidence type="ECO:0000256" key="9">
    <source>
        <dbReference type="SAM" id="Phobius"/>
    </source>
</evidence>
<keyword evidence="12" id="KW-1185">Reference proteome</keyword>
<keyword evidence="4 9" id="KW-0812">Transmembrane</keyword>
<feature type="domain" description="T-SNARE coiled-coil homology" evidence="10">
    <location>
        <begin position="232"/>
        <end position="294"/>
    </location>
</feature>
<keyword evidence="7 9" id="KW-0472">Membrane</keyword>
<feature type="region of interest" description="Disordered" evidence="8">
    <location>
        <begin position="174"/>
        <end position="197"/>
    </location>
</feature>
<dbReference type="EMBL" id="JARBJD010000036">
    <property type="protein sequence ID" value="KAK2958584.1"/>
    <property type="molecule type" value="Genomic_DNA"/>
</dbReference>
<comment type="subcellular location">
    <subcellularLocation>
        <location evidence="1">Membrane</location>
        <topology evidence="1">Single-pass type IV membrane protein</topology>
    </subcellularLocation>
</comment>
<evidence type="ECO:0000313" key="12">
    <source>
        <dbReference type="Proteomes" id="UP001281761"/>
    </source>
</evidence>
<dbReference type="Pfam" id="PF11416">
    <property type="entry name" value="Syntaxin-5_N"/>
    <property type="match status" value="1"/>
</dbReference>
<organism evidence="11 12">
    <name type="scientific">Blattamonas nauphoetae</name>
    <dbReference type="NCBI Taxonomy" id="2049346"/>
    <lineage>
        <taxon>Eukaryota</taxon>
        <taxon>Metamonada</taxon>
        <taxon>Preaxostyla</taxon>
        <taxon>Oxymonadida</taxon>
        <taxon>Blattamonas</taxon>
    </lineage>
</organism>
<evidence type="ECO:0000256" key="1">
    <source>
        <dbReference type="ARBA" id="ARBA00004211"/>
    </source>
</evidence>
<feature type="transmembrane region" description="Helical" evidence="9">
    <location>
        <begin position="305"/>
        <end position="323"/>
    </location>
</feature>
<dbReference type="Pfam" id="PF05739">
    <property type="entry name" value="SNARE"/>
    <property type="match status" value="1"/>
</dbReference>
<evidence type="ECO:0000256" key="3">
    <source>
        <dbReference type="ARBA" id="ARBA00022448"/>
    </source>
</evidence>
<evidence type="ECO:0000256" key="8">
    <source>
        <dbReference type="SAM" id="MobiDB-lite"/>
    </source>
</evidence>
<dbReference type="SMART" id="SM00397">
    <property type="entry name" value="t_SNARE"/>
    <property type="match status" value="1"/>
</dbReference>
<accession>A0ABQ9Y4H9</accession>
<evidence type="ECO:0000256" key="4">
    <source>
        <dbReference type="ARBA" id="ARBA00022692"/>
    </source>
</evidence>
<keyword evidence="3" id="KW-0813">Transport</keyword>
<reference evidence="11 12" key="1">
    <citation type="journal article" date="2022" name="bioRxiv">
        <title>Genomics of Preaxostyla Flagellates Illuminates Evolutionary Transitions and the Path Towards Mitochondrial Loss.</title>
        <authorList>
            <person name="Novak L.V.F."/>
            <person name="Treitli S.C."/>
            <person name="Pyrih J."/>
            <person name="Halakuc P."/>
            <person name="Pipaliya S.V."/>
            <person name="Vacek V."/>
            <person name="Brzon O."/>
            <person name="Soukal P."/>
            <person name="Eme L."/>
            <person name="Dacks J.B."/>
            <person name="Karnkowska A."/>
            <person name="Elias M."/>
            <person name="Hampl V."/>
        </authorList>
    </citation>
    <scope>NUCLEOTIDE SEQUENCE [LARGE SCALE GENOMIC DNA]</scope>
    <source>
        <strain evidence="11">NAU3</strain>
        <tissue evidence="11">Gut</tissue>
    </source>
</reference>
<proteinExistence type="inferred from homology"/>
<sequence>MDRTREFLSLVSSFQSQPNFVRDPAPQTPPTIPQSFVTFDQRSKQINKMLQTAAQKIGYYKTLLSQKSSITDSTQSLDTISSSIKSDISMISSSIKSIDAQTKNKEWSPIMLNHAKAVIQILNKRLTPILSSFQECVKKQTTELQRAQERTQEVMDMSGPKVTRRRAKGILSDRRPDLVPQDSSDEPIQFNPTYPTNQNQPNVFMHNSFGDEPFQTPEELLGASDFQPLITERREQQRSTTLQTAHRTLNEISQMFQNMGRLLAQQRDNLQLIDYNLDHANVNMDMSIDQLEKARSKQKNRRKRIIQILLVIFVVVLLIGLLVR</sequence>
<evidence type="ECO:0000256" key="5">
    <source>
        <dbReference type="ARBA" id="ARBA00022989"/>
    </source>
</evidence>
<evidence type="ECO:0000256" key="6">
    <source>
        <dbReference type="ARBA" id="ARBA00023054"/>
    </source>
</evidence>